<feature type="domain" description="Peptidoglycan binding-like" evidence="3">
    <location>
        <begin position="115"/>
        <end position="167"/>
    </location>
</feature>
<dbReference type="Gene3D" id="1.10.101.10">
    <property type="entry name" value="PGBD-like superfamily/PGBD"/>
    <property type="match status" value="2"/>
</dbReference>
<gene>
    <name evidence="4" type="ORF">H0485_12140</name>
</gene>
<sequence>MNKTLAATMLAAGLGLSTPVLAQSEFEDIVTGVAKGLLGQESDRQAYAQAQNTGTLAGYQTYLRQFPNGAYRADAERQIARFGDQTRPQLPKSDDRAPTGNRAMAVEAELGLSRTQRATIQSQLIQIGYDAGQADGLWGRKTREAIRGWQKANKAETTGYITAAQLRLIGEQAGTVLPGDNGSGNTASTDDRNEERLLGLSQNERRDLQRGLTALGYNTRGADGVLGTNSRKAIAAWQRDEGQRATGYITADQLREIRVQSGI</sequence>
<dbReference type="InterPro" id="IPR036365">
    <property type="entry name" value="PGBD-like_sf"/>
</dbReference>
<dbReference type="InterPro" id="IPR036366">
    <property type="entry name" value="PGBDSf"/>
</dbReference>
<feature type="region of interest" description="Disordered" evidence="1">
    <location>
        <begin position="174"/>
        <end position="203"/>
    </location>
</feature>
<dbReference type="InterPro" id="IPR002477">
    <property type="entry name" value="Peptidoglycan-bd-like"/>
</dbReference>
<feature type="domain" description="Peptidoglycan binding-like" evidence="3">
    <location>
        <begin position="202"/>
        <end position="255"/>
    </location>
</feature>
<dbReference type="SUPFAM" id="SSF47090">
    <property type="entry name" value="PGBD-like"/>
    <property type="match status" value="2"/>
</dbReference>
<reference evidence="4 5" key="1">
    <citation type="submission" date="2020-07" db="EMBL/GenBank/DDBJ databases">
        <title>Pseudogemmobacter sp. nov., isolated from poultry manure in Taiwan.</title>
        <authorList>
            <person name="Lin S.-Y."/>
            <person name="Tang Y.-S."/>
            <person name="Young C.-C."/>
        </authorList>
    </citation>
    <scope>NUCLEOTIDE SEQUENCE [LARGE SCALE GENOMIC DNA]</scope>
    <source>
        <strain evidence="4 5">CC-YST710</strain>
    </source>
</reference>
<proteinExistence type="predicted"/>
<feature type="chain" id="PRO_5045522532" evidence="2">
    <location>
        <begin position="23"/>
        <end position="263"/>
    </location>
</feature>
<evidence type="ECO:0000313" key="5">
    <source>
        <dbReference type="Proteomes" id="UP001198571"/>
    </source>
</evidence>
<dbReference type="RefSeq" id="WP_226935910.1">
    <property type="nucleotide sequence ID" value="NZ_JACDXX010000010.1"/>
</dbReference>
<name>A0ABS8CMY6_9RHOB</name>
<dbReference type="Proteomes" id="UP001198571">
    <property type="component" value="Unassembled WGS sequence"/>
</dbReference>
<evidence type="ECO:0000313" key="4">
    <source>
        <dbReference type="EMBL" id="MCB5410744.1"/>
    </source>
</evidence>
<feature type="signal peptide" evidence="2">
    <location>
        <begin position="1"/>
        <end position="22"/>
    </location>
</feature>
<protein>
    <submittedName>
        <fullName evidence="4">Peptidoglycan-binding protein</fullName>
    </submittedName>
</protein>
<evidence type="ECO:0000256" key="2">
    <source>
        <dbReference type="SAM" id="SignalP"/>
    </source>
</evidence>
<keyword evidence="5" id="KW-1185">Reference proteome</keyword>
<dbReference type="EMBL" id="JACDXX010000010">
    <property type="protein sequence ID" value="MCB5410744.1"/>
    <property type="molecule type" value="Genomic_DNA"/>
</dbReference>
<dbReference type="Pfam" id="PF01471">
    <property type="entry name" value="PG_binding_1"/>
    <property type="match status" value="2"/>
</dbReference>
<accession>A0ABS8CMY6</accession>
<evidence type="ECO:0000259" key="3">
    <source>
        <dbReference type="Pfam" id="PF01471"/>
    </source>
</evidence>
<feature type="compositionally biased region" description="Basic and acidic residues" evidence="1">
    <location>
        <begin position="189"/>
        <end position="203"/>
    </location>
</feature>
<evidence type="ECO:0000256" key="1">
    <source>
        <dbReference type="SAM" id="MobiDB-lite"/>
    </source>
</evidence>
<comment type="caution">
    <text evidence="4">The sequence shown here is derived from an EMBL/GenBank/DDBJ whole genome shotgun (WGS) entry which is preliminary data.</text>
</comment>
<keyword evidence="2" id="KW-0732">Signal</keyword>
<organism evidence="4 5">
    <name type="scientific">Pseudogemmobacter faecipullorum</name>
    <dbReference type="NCBI Taxonomy" id="2755041"/>
    <lineage>
        <taxon>Bacteria</taxon>
        <taxon>Pseudomonadati</taxon>
        <taxon>Pseudomonadota</taxon>
        <taxon>Alphaproteobacteria</taxon>
        <taxon>Rhodobacterales</taxon>
        <taxon>Paracoccaceae</taxon>
        <taxon>Pseudogemmobacter</taxon>
    </lineage>
</organism>